<dbReference type="RefSeq" id="WP_123712299.1">
    <property type="nucleotide sequence ID" value="NZ_RKHR01000004.1"/>
</dbReference>
<evidence type="ECO:0000313" key="1">
    <source>
        <dbReference type="EMBL" id="ROS01514.1"/>
    </source>
</evidence>
<sequence>MGNDNRGAWGRFTAYGDASVERYITALVRRVVAAWSKLGCARHTRALVMLGGYGRGEGGVQLVDNAQRPHNNLDFLLITESLSDEQMRRLESALAAEMLSIESSTVVGLDLSVIDARHLSRSEPRLIWYDMRYGHKTIAGDASFVRGLRRQCLDAIPDWDMRNLLVNRGTLLLINQILLERKEGALLNTGLLIKHTMKAVIGYGDALLYSCNNYHWSYLEKQRRMRQLAVVSDTFKSLYDEAIEFRFKPDYHRYPAEGLAHWLAGILGLLADVHLQCERRRLGRSELSWLEYWPYAVRREQRSCLRDGYRQTMAALLAFAKSFSANELLNYSALGFRQRLLSERRLVPLLFPGMVYPFVADELQRQARRIVGVDDMAAARRIYLRAWAKNFDGNAIKVFERYGIL</sequence>
<comment type="caution">
    <text evidence="1">The sequence shown here is derived from an EMBL/GenBank/DDBJ whole genome shotgun (WGS) entry which is preliminary data.</text>
</comment>
<reference evidence="1 2" key="1">
    <citation type="submission" date="2018-11" db="EMBL/GenBank/DDBJ databases">
        <title>Genomic Encyclopedia of Type Strains, Phase IV (KMG-IV): sequencing the most valuable type-strain genomes for metagenomic binning, comparative biology and taxonomic classification.</title>
        <authorList>
            <person name="Goeker M."/>
        </authorList>
    </citation>
    <scope>NUCLEOTIDE SEQUENCE [LARGE SCALE GENOMIC DNA]</scope>
    <source>
        <strain evidence="1 2">DSM 100316</strain>
    </source>
</reference>
<gene>
    <name evidence="1" type="ORF">EDC56_1956</name>
</gene>
<organism evidence="1 2">
    <name type="scientific">Sinobacterium caligoides</name>
    <dbReference type="NCBI Taxonomy" id="933926"/>
    <lineage>
        <taxon>Bacteria</taxon>
        <taxon>Pseudomonadati</taxon>
        <taxon>Pseudomonadota</taxon>
        <taxon>Gammaproteobacteria</taxon>
        <taxon>Cellvibrionales</taxon>
        <taxon>Spongiibacteraceae</taxon>
        <taxon>Sinobacterium</taxon>
    </lineage>
</organism>
<proteinExistence type="predicted"/>
<dbReference type="EMBL" id="RKHR01000004">
    <property type="protein sequence ID" value="ROS01514.1"/>
    <property type="molecule type" value="Genomic_DNA"/>
</dbReference>
<evidence type="ECO:0000313" key="2">
    <source>
        <dbReference type="Proteomes" id="UP000275394"/>
    </source>
</evidence>
<dbReference type="OrthoDB" id="189903at2"/>
<name>A0A3N2DNW8_9GAMM</name>
<keyword evidence="2" id="KW-1185">Reference proteome</keyword>
<protein>
    <submittedName>
        <fullName evidence="1">Uncharacterized protein</fullName>
    </submittedName>
</protein>
<accession>A0A3N2DNW8</accession>
<dbReference type="AlphaFoldDB" id="A0A3N2DNW8"/>
<dbReference type="Proteomes" id="UP000275394">
    <property type="component" value="Unassembled WGS sequence"/>
</dbReference>